<gene>
    <name evidence="1" type="ORF">ACFSYS_12825</name>
</gene>
<dbReference type="Proteomes" id="UP001597438">
    <property type="component" value="Unassembled WGS sequence"/>
</dbReference>
<evidence type="ECO:0000313" key="2">
    <source>
        <dbReference type="Proteomes" id="UP001597438"/>
    </source>
</evidence>
<protein>
    <recommendedName>
        <fullName evidence="3">CRISPR-associated protein Csh1</fullName>
    </recommendedName>
</protein>
<dbReference type="EMBL" id="JBHUOJ010000032">
    <property type="protein sequence ID" value="MFD2834173.1"/>
    <property type="molecule type" value="Genomic_DNA"/>
</dbReference>
<reference evidence="2" key="1">
    <citation type="journal article" date="2019" name="Int. J. Syst. Evol. Microbiol.">
        <title>The Global Catalogue of Microorganisms (GCM) 10K type strain sequencing project: providing services to taxonomists for standard genome sequencing and annotation.</title>
        <authorList>
            <consortium name="The Broad Institute Genomics Platform"/>
            <consortium name="The Broad Institute Genome Sequencing Center for Infectious Disease"/>
            <person name="Wu L."/>
            <person name="Ma J."/>
        </authorList>
    </citation>
    <scope>NUCLEOTIDE SEQUENCE [LARGE SCALE GENOMIC DNA]</scope>
    <source>
        <strain evidence="2">KCTC 52925</strain>
    </source>
</reference>
<accession>A0ABW5X7F9</accession>
<evidence type="ECO:0000313" key="1">
    <source>
        <dbReference type="EMBL" id="MFD2834173.1"/>
    </source>
</evidence>
<organism evidence="1 2">
    <name type="scientific">Christiangramia antarctica</name>
    <dbReference type="NCBI Taxonomy" id="2058158"/>
    <lineage>
        <taxon>Bacteria</taxon>
        <taxon>Pseudomonadati</taxon>
        <taxon>Bacteroidota</taxon>
        <taxon>Flavobacteriia</taxon>
        <taxon>Flavobacteriales</taxon>
        <taxon>Flavobacteriaceae</taxon>
        <taxon>Christiangramia</taxon>
    </lineage>
</organism>
<evidence type="ECO:0008006" key="3">
    <source>
        <dbReference type="Google" id="ProtNLM"/>
    </source>
</evidence>
<comment type="caution">
    <text evidence="1">The sequence shown here is derived from an EMBL/GenBank/DDBJ whole genome shotgun (WGS) entry which is preliminary data.</text>
</comment>
<keyword evidence="2" id="KW-1185">Reference proteome</keyword>
<proteinExistence type="predicted"/>
<sequence length="651" mass="76344">MLTELINFTGTLSEDFKSLGLNPKEGLHILLQVKDDGSITTKSETIRHAFYSKKLKGEQDAILEKCKKLQENAWCVNTNKCFDLPMKAIHTCSPICMAFKREHLKGGAKFDANIAKGKPQLQERFESYFEKAEDLLTENELLIKAFESFKAIFEKESWKVILEDTQKQRAGQHEVLFQKKEKIEDKIKDTLDKSEKELLKESLQEVQSQLLTVQPLADSDYILFYLDFPLAVYKETHGKYLDDKLFNTDKYNTKPDAEGIIYGTNDFQNGYNANMPFLLHQTATFDITGRISNLDARTLYEFGNILPRKTLPNPLPIFVYENEFKKRVIALYKVGRLGFRDLVDSLYQSHKEDFKNYYLLNWSNTQNGIVFNDFDFVARFEYSLGDVGGLKIENYFNLYESGKEKHYKSVKNIFQLEDRVLKYLIQNKYHRVDYFSDFKKEDYENRDFTFLSFCKYRKAIYDYVYKSNRNTIHGEHFDEMVFNGIKDDFKNNSEYGIKEKLNLWYSLHDYFHEPNNLKPKNMASKLKEYRDFVVNVATGKEYNLDDVTDKHFAFAAGQVIGYLLDKSASENKNYQLLEPYLQKSKCDELQKAIANDVIRYKHAIENNELRFKNVFAFVETWETNKNIKDLLPELISGVFSKSIKYISTKND</sequence>
<name>A0ABW5X7F9_9FLAO</name>
<dbReference type="RefSeq" id="WP_251739191.1">
    <property type="nucleotide sequence ID" value="NZ_JBHUOJ010000032.1"/>
</dbReference>